<gene>
    <name evidence="1" type="ORF">SAMN06296241_0065</name>
</gene>
<dbReference type="EMBL" id="OCMF01000001">
    <property type="protein sequence ID" value="SOC78555.1"/>
    <property type="molecule type" value="Genomic_DNA"/>
</dbReference>
<evidence type="ECO:0000313" key="1">
    <source>
        <dbReference type="EMBL" id="SOC78555.1"/>
    </source>
</evidence>
<dbReference type="AlphaFoldDB" id="A0A285WZN6"/>
<sequence length="203" mass="24253">MGMKSKVFVIGFHKTGTTSLETALENLGYRVYGGDKNLLKFDDSKDLKEYIHRALQDWDAVQDMPWPLFYKELHDLYPDAKFIMTLRETEGWINSVVRHWGSIRVPLHRKIYNVPCAEGFEETYKRIYTGHNKKVLDFFQNKPNFLVMEQGKNFDYKTLCDFLSLGIPPEEFPHSRKNTRLRAKIKLYRDLRSFYWNKKNNWK</sequence>
<dbReference type="InterPro" id="IPR040632">
    <property type="entry name" value="Sulfotransfer_4"/>
</dbReference>
<evidence type="ECO:0008006" key="3">
    <source>
        <dbReference type="Google" id="ProtNLM"/>
    </source>
</evidence>
<dbReference type="Proteomes" id="UP000219193">
    <property type="component" value="Unassembled WGS sequence"/>
</dbReference>
<proteinExistence type="predicted"/>
<evidence type="ECO:0000313" key="2">
    <source>
        <dbReference type="Proteomes" id="UP000219193"/>
    </source>
</evidence>
<organism evidence="1 2">
    <name type="scientific">Salinimicrobium sediminis</name>
    <dbReference type="NCBI Taxonomy" id="1343891"/>
    <lineage>
        <taxon>Bacteria</taxon>
        <taxon>Pseudomonadati</taxon>
        <taxon>Bacteroidota</taxon>
        <taxon>Flavobacteriia</taxon>
        <taxon>Flavobacteriales</taxon>
        <taxon>Flavobacteriaceae</taxon>
        <taxon>Salinimicrobium</taxon>
    </lineage>
</organism>
<keyword evidence="2" id="KW-1185">Reference proteome</keyword>
<accession>A0A285WZN6</accession>
<dbReference type="Pfam" id="PF17784">
    <property type="entry name" value="Sulfotransfer_4"/>
    <property type="match status" value="2"/>
</dbReference>
<protein>
    <recommendedName>
        <fullName evidence="3">Sulfotransferase family protein</fullName>
    </recommendedName>
</protein>
<dbReference type="SUPFAM" id="SSF52540">
    <property type="entry name" value="P-loop containing nucleoside triphosphate hydrolases"/>
    <property type="match status" value="1"/>
</dbReference>
<dbReference type="PANTHER" id="PTHR36978">
    <property type="entry name" value="P-LOOP CONTAINING NUCLEOTIDE TRIPHOSPHATE HYDROLASE"/>
    <property type="match status" value="1"/>
</dbReference>
<reference evidence="2" key="1">
    <citation type="submission" date="2017-09" db="EMBL/GenBank/DDBJ databases">
        <authorList>
            <person name="Varghese N."/>
            <person name="Submissions S."/>
        </authorList>
    </citation>
    <scope>NUCLEOTIDE SEQUENCE [LARGE SCALE GENOMIC DNA]</scope>
    <source>
        <strain evidence="2">CGMCC 1.12641</strain>
    </source>
</reference>
<name>A0A285WZN6_9FLAO</name>
<dbReference type="PANTHER" id="PTHR36978:SF4">
    <property type="entry name" value="P-LOOP CONTAINING NUCLEOSIDE TRIPHOSPHATE HYDROLASE PROTEIN"/>
    <property type="match status" value="1"/>
</dbReference>
<dbReference type="Gene3D" id="3.40.50.300">
    <property type="entry name" value="P-loop containing nucleotide triphosphate hydrolases"/>
    <property type="match status" value="1"/>
</dbReference>
<dbReference type="InterPro" id="IPR027417">
    <property type="entry name" value="P-loop_NTPase"/>
</dbReference>